<dbReference type="GO" id="GO:0043025">
    <property type="term" value="C:neuronal cell body"/>
    <property type="evidence" value="ECO:0007669"/>
    <property type="project" value="TreeGrafter"/>
</dbReference>
<dbReference type="InterPro" id="IPR013106">
    <property type="entry name" value="Ig_V-set"/>
</dbReference>
<dbReference type="SMART" id="SM00409">
    <property type="entry name" value="IG"/>
    <property type="match status" value="1"/>
</dbReference>
<dbReference type="PANTHER" id="PTHR46841">
    <property type="entry name" value="OX-2 MEMBRANE GLYCOPROTEIN"/>
    <property type="match status" value="1"/>
</dbReference>
<protein>
    <recommendedName>
        <fullName evidence="9">Ig-like domain-containing protein</fullName>
    </recommendedName>
</protein>
<dbReference type="InterPro" id="IPR003599">
    <property type="entry name" value="Ig_sub"/>
</dbReference>
<dbReference type="GO" id="GO:0034113">
    <property type="term" value="P:heterotypic cell-cell adhesion"/>
    <property type="evidence" value="ECO:0007669"/>
    <property type="project" value="TreeGrafter"/>
</dbReference>
<dbReference type="GO" id="GO:0030424">
    <property type="term" value="C:axon"/>
    <property type="evidence" value="ECO:0007669"/>
    <property type="project" value="TreeGrafter"/>
</dbReference>
<dbReference type="PROSITE" id="PS50835">
    <property type="entry name" value="IG_LIKE"/>
    <property type="match status" value="1"/>
</dbReference>
<dbReference type="SUPFAM" id="SSF48726">
    <property type="entry name" value="Immunoglobulin"/>
    <property type="match status" value="1"/>
</dbReference>
<keyword evidence="6" id="KW-1015">Disulfide bond</keyword>
<dbReference type="GO" id="GO:0009986">
    <property type="term" value="C:cell surface"/>
    <property type="evidence" value="ECO:0007669"/>
    <property type="project" value="TreeGrafter"/>
</dbReference>
<dbReference type="GO" id="GO:0150079">
    <property type="term" value="P:negative regulation of neuroinflammatory response"/>
    <property type="evidence" value="ECO:0007669"/>
    <property type="project" value="TreeGrafter"/>
</dbReference>
<evidence type="ECO:0000256" key="1">
    <source>
        <dbReference type="ARBA" id="ARBA00004167"/>
    </source>
</evidence>
<reference evidence="10" key="3">
    <citation type="submission" date="2025-09" db="UniProtKB">
        <authorList>
            <consortium name="Ensembl"/>
        </authorList>
    </citation>
    <scope>IDENTIFICATION</scope>
</reference>
<keyword evidence="5" id="KW-0472">Membrane</keyword>
<evidence type="ECO:0000313" key="11">
    <source>
        <dbReference type="Proteomes" id="UP000472265"/>
    </source>
</evidence>
<dbReference type="Ensembl" id="ENSSAUT00010051437.1">
    <property type="protein sequence ID" value="ENSSAUP00010048898.1"/>
    <property type="gene ID" value="ENSSAUG00010020399.1"/>
</dbReference>
<dbReference type="Gene3D" id="2.60.40.10">
    <property type="entry name" value="Immunoglobulins"/>
    <property type="match status" value="1"/>
</dbReference>
<keyword evidence="7" id="KW-0325">Glycoprotein</keyword>
<dbReference type="GO" id="GO:0016020">
    <property type="term" value="C:membrane"/>
    <property type="evidence" value="ECO:0007669"/>
    <property type="project" value="UniProtKB-SubCell"/>
</dbReference>
<evidence type="ECO:0000256" key="3">
    <source>
        <dbReference type="ARBA" id="ARBA00022729"/>
    </source>
</evidence>
<evidence type="ECO:0000313" key="10">
    <source>
        <dbReference type="Ensembl" id="ENSSAUP00010048898.1"/>
    </source>
</evidence>
<evidence type="ECO:0000256" key="6">
    <source>
        <dbReference type="ARBA" id="ARBA00023157"/>
    </source>
</evidence>
<evidence type="ECO:0000256" key="7">
    <source>
        <dbReference type="ARBA" id="ARBA00023180"/>
    </source>
</evidence>
<dbReference type="Proteomes" id="UP000472265">
    <property type="component" value="Chromosome 24"/>
</dbReference>
<evidence type="ECO:0000256" key="4">
    <source>
        <dbReference type="ARBA" id="ARBA00022989"/>
    </source>
</evidence>
<feature type="domain" description="Ig-like" evidence="9">
    <location>
        <begin position="26"/>
        <end position="121"/>
    </location>
</feature>
<name>A0A671XCR2_SPAAU</name>
<reference evidence="10" key="1">
    <citation type="submission" date="2021-04" db="EMBL/GenBank/DDBJ databases">
        <authorList>
            <consortium name="Wellcome Sanger Institute Data Sharing"/>
        </authorList>
    </citation>
    <scope>NUCLEOTIDE SEQUENCE [LARGE SCALE GENOMIC DNA]</scope>
</reference>
<keyword evidence="11" id="KW-1185">Reference proteome</keyword>
<dbReference type="InterPro" id="IPR036179">
    <property type="entry name" value="Ig-like_dom_sf"/>
</dbReference>
<dbReference type="SMART" id="SM00406">
    <property type="entry name" value="IGv"/>
    <property type="match status" value="1"/>
</dbReference>
<dbReference type="InterPro" id="IPR047164">
    <property type="entry name" value="OX2G-like"/>
</dbReference>
<accession>A0A671XCR2</accession>
<dbReference type="Pfam" id="PF07686">
    <property type="entry name" value="V-set"/>
    <property type="match status" value="1"/>
</dbReference>
<keyword evidence="4" id="KW-1133">Transmembrane helix</keyword>
<dbReference type="GeneTree" id="ENSGT00530000063970"/>
<dbReference type="AlphaFoldDB" id="A0A671XCR2"/>
<reference evidence="10" key="2">
    <citation type="submission" date="2025-08" db="UniProtKB">
        <authorList>
            <consortium name="Ensembl"/>
        </authorList>
    </citation>
    <scope>IDENTIFICATION</scope>
</reference>
<comment type="subcellular location">
    <subcellularLocation>
        <location evidence="1">Membrane</location>
        <topology evidence="1">Single-pass membrane protein</topology>
    </subcellularLocation>
</comment>
<dbReference type="PANTHER" id="PTHR46841:SF7">
    <property type="entry name" value="IG-LIKE DOMAIN-CONTAINING PROTEIN"/>
    <property type="match status" value="1"/>
</dbReference>
<evidence type="ECO:0000256" key="2">
    <source>
        <dbReference type="ARBA" id="ARBA00022692"/>
    </source>
</evidence>
<proteinExistence type="predicted"/>
<evidence type="ECO:0000259" key="9">
    <source>
        <dbReference type="PROSITE" id="PS50835"/>
    </source>
</evidence>
<sequence>VSRLVVNVLSHLITQFEASPVKLSSPAGLTALIQTEQDVIAAVGDDACLSCQLLQSKEILQITWQKVLPEGEENVATYNKYFGERVNAGFQGKVEVKNNGLQNCSIVIKNVTDQDEGCYRCVFNAYPDGALIGNTCLKVYGKNLHAFITKFIEVNHLCAI</sequence>
<dbReference type="InterPro" id="IPR013783">
    <property type="entry name" value="Ig-like_fold"/>
</dbReference>
<keyword evidence="3" id="KW-0732">Signal</keyword>
<evidence type="ECO:0000256" key="8">
    <source>
        <dbReference type="ARBA" id="ARBA00023319"/>
    </source>
</evidence>
<organism evidence="10 11">
    <name type="scientific">Sparus aurata</name>
    <name type="common">Gilthead sea bream</name>
    <dbReference type="NCBI Taxonomy" id="8175"/>
    <lineage>
        <taxon>Eukaryota</taxon>
        <taxon>Metazoa</taxon>
        <taxon>Chordata</taxon>
        <taxon>Craniata</taxon>
        <taxon>Vertebrata</taxon>
        <taxon>Euteleostomi</taxon>
        <taxon>Actinopterygii</taxon>
        <taxon>Neopterygii</taxon>
        <taxon>Teleostei</taxon>
        <taxon>Neoteleostei</taxon>
        <taxon>Acanthomorphata</taxon>
        <taxon>Eupercaria</taxon>
        <taxon>Spariformes</taxon>
        <taxon>Sparidae</taxon>
        <taxon>Sparus</taxon>
    </lineage>
</organism>
<dbReference type="InterPro" id="IPR007110">
    <property type="entry name" value="Ig-like_dom"/>
</dbReference>
<evidence type="ECO:0000256" key="5">
    <source>
        <dbReference type="ARBA" id="ARBA00023136"/>
    </source>
</evidence>
<dbReference type="InParanoid" id="A0A671XCR2"/>
<keyword evidence="8" id="KW-0393">Immunoglobulin domain</keyword>
<dbReference type="GO" id="GO:0098632">
    <property type="term" value="F:cell-cell adhesion mediator activity"/>
    <property type="evidence" value="ECO:0007669"/>
    <property type="project" value="InterPro"/>
</dbReference>
<dbReference type="OMA" id="NTYPDER"/>
<keyword evidence="2" id="KW-0812">Transmembrane</keyword>